<dbReference type="AlphaFoldDB" id="A0A9N9QUQ7"/>
<evidence type="ECO:0000313" key="3">
    <source>
        <dbReference type="Proteomes" id="UP001153714"/>
    </source>
</evidence>
<sequence length="119" mass="13376">MFMTPYLLMEASRLVVLSTVIAYFLLLLKENTMDIGLLIGASVAGGFLLLGMFYLWVCALNLPVLINEMKLDEQAATISKLQQLLEVNNQQGVNRDDLMEYGCGVVSNIPRSMFFVQRH</sequence>
<dbReference type="Proteomes" id="UP001153714">
    <property type="component" value="Chromosome 11"/>
</dbReference>
<evidence type="ECO:0000256" key="1">
    <source>
        <dbReference type="SAM" id="Phobius"/>
    </source>
</evidence>
<gene>
    <name evidence="2" type="ORF">DIATSA_LOCUS1883</name>
</gene>
<proteinExistence type="predicted"/>
<reference evidence="2" key="1">
    <citation type="submission" date="2021-12" db="EMBL/GenBank/DDBJ databases">
        <authorList>
            <person name="King R."/>
        </authorList>
    </citation>
    <scope>NUCLEOTIDE SEQUENCE</scope>
</reference>
<dbReference type="OrthoDB" id="8192003at2759"/>
<organism evidence="2 3">
    <name type="scientific">Diatraea saccharalis</name>
    <name type="common">sugarcane borer</name>
    <dbReference type="NCBI Taxonomy" id="40085"/>
    <lineage>
        <taxon>Eukaryota</taxon>
        <taxon>Metazoa</taxon>
        <taxon>Ecdysozoa</taxon>
        <taxon>Arthropoda</taxon>
        <taxon>Hexapoda</taxon>
        <taxon>Insecta</taxon>
        <taxon>Pterygota</taxon>
        <taxon>Neoptera</taxon>
        <taxon>Endopterygota</taxon>
        <taxon>Lepidoptera</taxon>
        <taxon>Glossata</taxon>
        <taxon>Ditrysia</taxon>
        <taxon>Pyraloidea</taxon>
        <taxon>Crambidae</taxon>
        <taxon>Crambinae</taxon>
        <taxon>Diatraea</taxon>
    </lineage>
</organism>
<feature type="transmembrane region" description="Helical" evidence="1">
    <location>
        <begin position="35"/>
        <end position="57"/>
    </location>
</feature>
<keyword evidence="3" id="KW-1185">Reference proteome</keyword>
<keyword evidence="1" id="KW-1133">Transmembrane helix</keyword>
<accession>A0A9N9QUQ7</accession>
<name>A0A9N9QUQ7_9NEOP</name>
<protein>
    <submittedName>
        <fullName evidence="2">Uncharacterized protein</fullName>
    </submittedName>
</protein>
<feature type="transmembrane region" description="Helical" evidence="1">
    <location>
        <begin position="6"/>
        <end position="28"/>
    </location>
</feature>
<reference evidence="2" key="2">
    <citation type="submission" date="2022-10" db="EMBL/GenBank/DDBJ databases">
        <authorList>
            <consortium name="ENA_rothamsted_submissions"/>
            <consortium name="culmorum"/>
            <person name="King R."/>
        </authorList>
    </citation>
    <scope>NUCLEOTIDE SEQUENCE</scope>
</reference>
<evidence type="ECO:0000313" key="2">
    <source>
        <dbReference type="EMBL" id="CAG9783732.1"/>
    </source>
</evidence>
<keyword evidence="1" id="KW-0812">Transmembrane</keyword>
<dbReference type="EMBL" id="OU893342">
    <property type="protein sequence ID" value="CAG9783732.1"/>
    <property type="molecule type" value="Genomic_DNA"/>
</dbReference>
<keyword evidence="1" id="KW-0472">Membrane</keyword>